<dbReference type="OrthoDB" id="9785192at2"/>
<evidence type="ECO:0000313" key="2">
    <source>
        <dbReference type="Proteomes" id="UP000028123"/>
    </source>
</evidence>
<dbReference type="AlphaFoldDB" id="A0A081PAS3"/>
<reference evidence="1 2" key="1">
    <citation type="submission" date="2014-06" db="EMBL/GenBank/DDBJ databases">
        <title>Draft genome sequence of Paenibacillus sp. MSt1.</title>
        <authorList>
            <person name="Aw Y.K."/>
            <person name="Ong K.S."/>
            <person name="Gan H.M."/>
            <person name="Lee S.M."/>
        </authorList>
    </citation>
    <scope>NUCLEOTIDE SEQUENCE [LARGE SCALE GENOMIC DNA]</scope>
    <source>
        <strain evidence="1 2">MSt1</strain>
    </source>
</reference>
<dbReference type="PANTHER" id="PTHR34387">
    <property type="entry name" value="SLR1258 PROTEIN"/>
    <property type="match status" value="1"/>
</dbReference>
<dbReference type="GO" id="GO:0006974">
    <property type="term" value="P:DNA damage response"/>
    <property type="evidence" value="ECO:0007669"/>
    <property type="project" value="TreeGrafter"/>
</dbReference>
<sequence length="215" mass="23015">MNTTTASTESFRNIIEVSGEGTVAAAPDRALITLGVVTEKANLSEAQTENAGAVSGILQSLYQLGVPKEKVQTVQYGIEIQYNYKDGVQTFRGYKVTHLLRVTADKIEQTGAIVDTAVRHGANTVSGIQFTSAHPEAYYHQALTMAVHSSRQKAATFAKAMGVALHPTPVRIQEVSHGIEPQPYQMATFAAAASTPIQPGELNISAAVKAFYSYS</sequence>
<dbReference type="Gene3D" id="3.30.70.2970">
    <property type="entry name" value="Protein of unknown function (DUF541), domain 2"/>
    <property type="match status" value="1"/>
</dbReference>
<dbReference type="PANTHER" id="PTHR34387:SF1">
    <property type="entry name" value="PERIPLASMIC IMMUNOGENIC PROTEIN"/>
    <property type="match status" value="1"/>
</dbReference>
<dbReference type="RefSeq" id="WP_036675755.1">
    <property type="nucleotide sequence ID" value="NZ_JNVM01000002.1"/>
</dbReference>
<dbReference type="InterPro" id="IPR052022">
    <property type="entry name" value="26kDa_periplasmic_antigen"/>
</dbReference>
<keyword evidence="2" id="KW-1185">Reference proteome</keyword>
<dbReference type="EMBL" id="JNVM01000002">
    <property type="protein sequence ID" value="KEQ27796.1"/>
    <property type="molecule type" value="Genomic_DNA"/>
</dbReference>
<dbReference type="InterPro" id="IPR007497">
    <property type="entry name" value="SIMPL/DUF541"/>
</dbReference>
<comment type="caution">
    <text evidence="1">The sequence shown here is derived from an EMBL/GenBank/DDBJ whole genome shotgun (WGS) entry which is preliminary data.</text>
</comment>
<organism evidence="1 2">
    <name type="scientific">Paenibacillus tyrfis</name>
    <dbReference type="NCBI Taxonomy" id="1501230"/>
    <lineage>
        <taxon>Bacteria</taxon>
        <taxon>Bacillati</taxon>
        <taxon>Bacillota</taxon>
        <taxon>Bacilli</taxon>
        <taxon>Bacillales</taxon>
        <taxon>Paenibacillaceae</taxon>
        <taxon>Paenibacillus</taxon>
    </lineage>
</organism>
<evidence type="ECO:0000313" key="1">
    <source>
        <dbReference type="EMBL" id="KEQ27796.1"/>
    </source>
</evidence>
<dbReference type="eggNOG" id="COG2968">
    <property type="taxonomic scope" value="Bacteria"/>
</dbReference>
<gene>
    <name evidence="1" type="ORF">ET33_14095</name>
</gene>
<protein>
    <recommendedName>
        <fullName evidence="3">Periplasmic immunogenic protein</fullName>
    </recommendedName>
</protein>
<dbReference type="Proteomes" id="UP000028123">
    <property type="component" value="Unassembled WGS sequence"/>
</dbReference>
<evidence type="ECO:0008006" key="3">
    <source>
        <dbReference type="Google" id="ProtNLM"/>
    </source>
</evidence>
<dbReference type="Gene3D" id="3.30.110.170">
    <property type="entry name" value="Protein of unknown function (DUF541), domain 1"/>
    <property type="match status" value="1"/>
</dbReference>
<dbReference type="Pfam" id="PF04402">
    <property type="entry name" value="SIMPL"/>
    <property type="match status" value="1"/>
</dbReference>
<name>A0A081PAS3_9BACL</name>
<proteinExistence type="predicted"/>
<accession>A0A081PAS3</accession>